<sequence>MTFPDNKGKIFLDRKVLFKRIDIENLWLMETDLFKKGMGYSYKFDDLNK</sequence>
<name>A0A2A5RLU3_9LACT</name>
<protein>
    <submittedName>
        <fullName evidence="1">Uncharacterized protein</fullName>
    </submittedName>
</protein>
<dbReference type="AlphaFoldDB" id="A0A2A5RLU3"/>
<organism evidence="1 2">
    <name type="scientific">Lactococcus fujiensis JCM 16395</name>
    <dbReference type="NCBI Taxonomy" id="1291764"/>
    <lineage>
        <taxon>Bacteria</taxon>
        <taxon>Bacillati</taxon>
        <taxon>Bacillota</taxon>
        <taxon>Bacilli</taxon>
        <taxon>Lactobacillales</taxon>
        <taxon>Streptococcaceae</taxon>
        <taxon>Lactococcus</taxon>
    </lineage>
</organism>
<comment type="caution">
    <text evidence="1">The sequence shown here is derived from an EMBL/GenBank/DDBJ whole genome shotgun (WGS) entry which is preliminary data.</text>
</comment>
<evidence type="ECO:0000313" key="2">
    <source>
        <dbReference type="Proteomes" id="UP000218181"/>
    </source>
</evidence>
<dbReference type="Proteomes" id="UP000218181">
    <property type="component" value="Unassembled WGS sequence"/>
</dbReference>
<reference evidence="1 2" key="1">
    <citation type="submission" date="2014-12" db="EMBL/GenBank/DDBJ databases">
        <title>Draft genome sequences of 10 type strains of Lactococcus.</title>
        <authorList>
            <person name="Sun Z."/>
            <person name="Zhong Z."/>
            <person name="Liu W."/>
            <person name="Zhang W."/>
            <person name="Zhang H."/>
        </authorList>
    </citation>
    <scope>NUCLEOTIDE SEQUENCE [LARGE SCALE GENOMIC DNA]</scope>
    <source>
        <strain evidence="1 2">JCM 16395</strain>
    </source>
</reference>
<proteinExistence type="predicted"/>
<gene>
    <name evidence="1" type="ORF">RT41_GL001539</name>
</gene>
<accession>A0A2A5RLU3</accession>
<evidence type="ECO:0000313" key="1">
    <source>
        <dbReference type="EMBL" id="PCS00228.1"/>
    </source>
</evidence>
<keyword evidence="2" id="KW-1185">Reference proteome</keyword>
<dbReference type="EMBL" id="JXJU01000005">
    <property type="protein sequence ID" value="PCS00228.1"/>
    <property type="molecule type" value="Genomic_DNA"/>
</dbReference>